<dbReference type="Pfam" id="PF09827">
    <property type="entry name" value="CRISPR_Cas2"/>
    <property type="match status" value="1"/>
</dbReference>
<evidence type="ECO:0000256" key="9">
    <source>
        <dbReference type="HAMAP-Rule" id="MF_01471"/>
    </source>
</evidence>
<keyword evidence="4 9" id="KW-0479">Metal-binding</keyword>
<evidence type="ECO:0000256" key="8">
    <source>
        <dbReference type="ARBA" id="ARBA00023118"/>
    </source>
</evidence>
<evidence type="ECO:0000256" key="7">
    <source>
        <dbReference type="ARBA" id="ARBA00022842"/>
    </source>
</evidence>
<feature type="binding site" evidence="9">
    <location>
        <position position="19"/>
    </location>
    <ligand>
        <name>Mg(2+)</name>
        <dbReference type="ChEBI" id="CHEBI:18420"/>
        <note>catalytic</note>
    </ligand>
</feature>
<evidence type="ECO:0000256" key="3">
    <source>
        <dbReference type="ARBA" id="ARBA00022722"/>
    </source>
</evidence>
<organism evidence="10 11">
    <name type="scientific">Porphyromonas pasteri</name>
    <dbReference type="NCBI Taxonomy" id="1583331"/>
    <lineage>
        <taxon>Bacteria</taxon>
        <taxon>Pseudomonadati</taxon>
        <taxon>Bacteroidota</taxon>
        <taxon>Bacteroidia</taxon>
        <taxon>Bacteroidales</taxon>
        <taxon>Porphyromonadaceae</taxon>
        <taxon>Porphyromonas</taxon>
    </lineage>
</organism>
<keyword evidence="6 9" id="KW-0378">Hydrolase</keyword>
<evidence type="ECO:0000313" key="11">
    <source>
        <dbReference type="Proteomes" id="UP000653477"/>
    </source>
</evidence>
<sequence>MRAKRLSEYRIMWVFVFFDLPTGTPKERKAATSFRQELLKDGFTMFQYSIYMRHCASMEQAQTHLRRVKAMLPDEGEVVIMTLTDKQFGMMEHFSSRKPTDAVQLPGLFDML</sequence>
<evidence type="ECO:0000256" key="2">
    <source>
        <dbReference type="ARBA" id="ARBA00009959"/>
    </source>
</evidence>
<dbReference type="HAMAP" id="MF_01471">
    <property type="entry name" value="Cas2"/>
    <property type="match status" value="1"/>
</dbReference>
<evidence type="ECO:0000313" key="10">
    <source>
        <dbReference type="EMBL" id="GGM54324.1"/>
    </source>
</evidence>
<protein>
    <recommendedName>
        <fullName evidence="9">CRISPR-associated endoribonuclease Cas2</fullName>
        <ecNumber evidence="9">3.1.-.-</ecNumber>
    </recommendedName>
</protein>
<dbReference type="InterPro" id="IPR019199">
    <property type="entry name" value="Virulence_VapD/CRISPR_Cas2"/>
</dbReference>
<comment type="caution">
    <text evidence="10">The sequence shown here is derived from an EMBL/GenBank/DDBJ whole genome shotgun (WGS) entry which is preliminary data.</text>
</comment>
<dbReference type="Proteomes" id="UP000653477">
    <property type="component" value="Unassembled WGS sequence"/>
</dbReference>
<evidence type="ECO:0000256" key="6">
    <source>
        <dbReference type="ARBA" id="ARBA00022801"/>
    </source>
</evidence>
<evidence type="ECO:0000256" key="1">
    <source>
        <dbReference type="ARBA" id="ARBA00001946"/>
    </source>
</evidence>
<reference evidence="11" key="1">
    <citation type="journal article" date="2019" name="Int. J. Syst. Evol. Microbiol.">
        <title>The Global Catalogue of Microorganisms (GCM) 10K type strain sequencing project: providing services to taxonomists for standard genome sequencing and annotation.</title>
        <authorList>
            <consortium name="The Broad Institute Genomics Platform"/>
            <consortium name="The Broad Institute Genome Sequencing Center for Infectious Disease"/>
            <person name="Wu L."/>
            <person name="Ma J."/>
        </authorList>
    </citation>
    <scope>NUCLEOTIDE SEQUENCE [LARGE SCALE GENOMIC DNA]</scope>
    <source>
        <strain evidence="11">JCM 30531</strain>
    </source>
</reference>
<dbReference type="EMBL" id="BMPU01000003">
    <property type="protein sequence ID" value="GGM54324.1"/>
    <property type="molecule type" value="Genomic_DNA"/>
</dbReference>
<keyword evidence="7 9" id="KW-0460">Magnesium</keyword>
<keyword evidence="8 9" id="KW-0051">Antiviral defense</keyword>
<evidence type="ECO:0000256" key="5">
    <source>
        <dbReference type="ARBA" id="ARBA00022759"/>
    </source>
</evidence>
<comment type="function">
    <text evidence="9">CRISPR (clustered regularly interspaced short palindromic repeat), is an adaptive immune system that provides protection against mobile genetic elements (viruses, transposable elements and conjugative plasmids). CRISPR clusters contain sequences complementary to antecedent mobile elements and target invading nucleic acids. CRISPR clusters are transcribed and processed into CRISPR RNA (crRNA). Functions as a ssRNA-specific endoribonuclease. Involved in the integration of spacer DNA into the CRISPR cassette.</text>
</comment>
<keyword evidence="5 9" id="KW-0255">Endonuclease</keyword>
<accession>A0ABQ2H8F4</accession>
<dbReference type="NCBIfam" id="TIGR01573">
    <property type="entry name" value="cas2"/>
    <property type="match status" value="1"/>
</dbReference>
<dbReference type="Gene3D" id="3.30.70.240">
    <property type="match status" value="1"/>
</dbReference>
<name>A0ABQ2H8F4_9PORP</name>
<keyword evidence="11" id="KW-1185">Reference proteome</keyword>
<comment type="subunit">
    <text evidence="9">Homodimer, forms a heterotetramer with a Cas1 homodimer.</text>
</comment>
<keyword evidence="3 9" id="KW-0540">Nuclease</keyword>
<dbReference type="InterPro" id="IPR021127">
    <property type="entry name" value="CRISPR_associated_Cas2"/>
</dbReference>
<dbReference type="RefSeq" id="WP_188808104.1">
    <property type="nucleotide sequence ID" value="NZ_BMPU01000003.1"/>
</dbReference>
<evidence type="ECO:0000256" key="4">
    <source>
        <dbReference type="ARBA" id="ARBA00022723"/>
    </source>
</evidence>
<gene>
    <name evidence="9 10" type="primary">cas2</name>
    <name evidence="10" type="ORF">GCM10007088_11300</name>
</gene>
<dbReference type="EC" id="3.1.-.-" evidence="9"/>
<comment type="cofactor">
    <cofactor evidence="1 9">
        <name>Mg(2+)</name>
        <dbReference type="ChEBI" id="CHEBI:18420"/>
    </cofactor>
</comment>
<dbReference type="SUPFAM" id="SSF143430">
    <property type="entry name" value="TTP0101/SSO1404-like"/>
    <property type="match status" value="1"/>
</dbReference>
<proteinExistence type="inferred from homology"/>
<comment type="similarity">
    <text evidence="2 9">Belongs to the CRISPR-associated endoribonuclease Cas2 protein family.</text>
</comment>